<keyword evidence="6" id="KW-1185">Reference proteome</keyword>
<dbReference type="Proteomes" id="UP000542776">
    <property type="component" value="Unassembled WGS sequence"/>
</dbReference>
<feature type="domain" description="HPt" evidence="4">
    <location>
        <begin position="37"/>
        <end position="128"/>
    </location>
</feature>
<dbReference type="RefSeq" id="WP_183200709.1">
    <property type="nucleotide sequence ID" value="NZ_JACIEK010000008.1"/>
</dbReference>
<dbReference type="InterPro" id="IPR036641">
    <property type="entry name" value="HPT_dom_sf"/>
</dbReference>
<feature type="modified residue" description="Phosphohistidine" evidence="2">
    <location>
        <position position="76"/>
    </location>
</feature>
<dbReference type="InterPro" id="IPR008207">
    <property type="entry name" value="Sig_transdc_His_kin_Hpt_dom"/>
</dbReference>
<name>A0A7W6H5Y1_9HYPH</name>
<feature type="region of interest" description="Disordered" evidence="3">
    <location>
        <begin position="1"/>
        <end position="24"/>
    </location>
</feature>
<proteinExistence type="predicted"/>
<evidence type="ECO:0000313" key="6">
    <source>
        <dbReference type="Proteomes" id="UP000542776"/>
    </source>
</evidence>
<keyword evidence="2" id="KW-0597">Phosphoprotein</keyword>
<dbReference type="SUPFAM" id="SSF47226">
    <property type="entry name" value="Histidine-containing phosphotransfer domain, HPT domain"/>
    <property type="match status" value="1"/>
</dbReference>
<evidence type="ECO:0000256" key="1">
    <source>
        <dbReference type="ARBA" id="ARBA00023012"/>
    </source>
</evidence>
<organism evidence="5 6">
    <name type="scientific">Aureimonas pseudogalii</name>
    <dbReference type="NCBI Taxonomy" id="1744844"/>
    <lineage>
        <taxon>Bacteria</taxon>
        <taxon>Pseudomonadati</taxon>
        <taxon>Pseudomonadota</taxon>
        <taxon>Alphaproteobacteria</taxon>
        <taxon>Hyphomicrobiales</taxon>
        <taxon>Aurantimonadaceae</taxon>
        <taxon>Aureimonas</taxon>
    </lineage>
</organism>
<evidence type="ECO:0000259" key="4">
    <source>
        <dbReference type="PROSITE" id="PS50894"/>
    </source>
</evidence>
<comment type="caution">
    <text evidence="5">The sequence shown here is derived from an EMBL/GenBank/DDBJ whole genome shotgun (WGS) entry which is preliminary data.</text>
</comment>
<evidence type="ECO:0000256" key="2">
    <source>
        <dbReference type="PROSITE-ProRule" id="PRU00110"/>
    </source>
</evidence>
<protein>
    <submittedName>
        <fullName evidence="5">HPt (Histidine-containing phosphotransfer) domain-containing protein</fullName>
    </submittedName>
</protein>
<dbReference type="GO" id="GO:0004672">
    <property type="term" value="F:protein kinase activity"/>
    <property type="evidence" value="ECO:0007669"/>
    <property type="project" value="UniProtKB-ARBA"/>
</dbReference>
<evidence type="ECO:0000256" key="3">
    <source>
        <dbReference type="SAM" id="MobiDB-lite"/>
    </source>
</evidence>
<keyword evidence="1" id="KW-0902">Two-component regulatory system</keyword>
<gene>
    <name evidence="5" type="ORF">GGR04_003012</name>
</gene>
<dbReference type="PROSITE" id="PS50894">
    <property type="entry name" value="HPT"/>
    <property type="match status" value="1"/>
</dbReference>
<dbReference type="GO" id="GO:0000160">
    <property type="term" value="P:phosphorelay signal transduction system"/>
    <property type="evidence" value="ECO:0007669"/>
    <property type="project" value="UniProtKB-KW"/>
</dbReference>
<dbReference type="EMBL" id="JACIEK010000008">
    <property type="protein sequence ID" value="MBB3999153.1"/>
    <property type="molecule type" value="Genomic_DNA"/>
</dbReference>
<dbReference type="Gene3D" id="1.20.120.160">
    <property type="entry name" value="HPT domain"/>
    <property type="match status" value="1"/>
</dbReference>
<dbReference type="AlphaFoldDB" id="A0A7W6H5Y1"/>
<evidence type="ECO:0000313" key="5">
    <source>
        <dbReference type="EMBL" id="MBB3999153.1"/>
    </source>
</evidence>
<reference evidence="5 6" key="1">
    <citation type="submission" date="2020-08" db="EMBL/GenBank/DDBJ databases">
        <title>Genomic Encyclopedia of Type Strains, Phase IV (KMG-IV): sequencing the most valuable type-strain genomes for metagenomic binning, comparative biology and taxonomic classification.</title>
        <authorList>
            <person name="Goeker M."/>
        </authorList>
    </citation>
    <scope>NUCLEOTIDE SEQUENCE [LARGE SCALE GENOMIC DNA]</scope>
    <source>
        <strain evidence="5 6">DSM 102238</strain>
    </source>
</reference>
<sequence>MFAASETFEPGSRRGWAPPSACPSRDRPVDLVHLSIQTMGDRALEAEILDLLRTQIAAISASLVGADEARRATAAHAMAGSARNVGAFSLANAASRLESEPENAHHLASVEREMARVTLFLRSMQQPI</sequence>
<accession>A0A7W6H5Y1</accession>